<keyword evidence="11" id="KW-1185">Reference proteome</keyword>
<feature type="transmembrane region" description="Helical" evidence="8">
    <location>
        <begin position="207"/>
        <end position="229"/>
    </location>
</feature>
<evidence type="ECO:0000256" key="7">
    <source>
        <dbReference type="ARBA" id="ARBA00023136"/>
    </source>
</evidence>
<feature type="transmembrane region" description="Helical" evidence="8">
    <location>
        <begin position="241"/>
        <end position="259"/>
    </location>
</feature>
<dbReference type="InterPro" id="IPR036259">
    <property type="entry name" value="MFS_trans_sf"/>
</dbReference>
<evidence type="ECO:0000256" key="6">
    <source>
        <dbReference type="ARBA" id="ARBA00022989"/>
    </source>
</evidence>
<dbReference type="PANTHER" id="PTHR23522:SF10">
    <property type="entry name" value="3-PHENYLPROPIONIC ACID TRANSPORTER-RELATED"/>
    <property type="match status" value="1"/>
</dbReference>
<name>A0A1M5A2F9_9GAMM</name>
<dbReference type="GO" id="GO:0030395">
    <property type="term" value="F:lactose binding"/>
    <property type="evidence" value="ECO:0007669"/>
    <property type="project" value="TreeGrafter"/>
</dbReference>
<evidence type="ECO:0000256" key="1">
    <source>
        <dbReference type="ARBA" id="ARBA00004429"/>
    </source>
</evidence>
<feature type="transmembrane region" description="Helical" evidence="8">
    <location>
        <begin position="266"/>
        <end position="285"/>
    </location>
</feature>
<dbReference type="GO" id="GO:0015528">
    <property type="term" value="F:lactose:proton symporter activity"/>
    <property type="evidence" value="ECO:0007669"/>
    <property type="project" value="TreeGrafter"/>
</dbReference>
<dbReference type="PIRSF" id="PIRSF004925">
    <property type="entry name" value="HcaT"/>
    <property type="match status" value="1"/>
</dbReference>
<dbReference type="InterPro" id="IPR024989">
    <property type="entry name" value="MFS_assoc_dom"/>
</dbReference>
<feature type="transmembrane region" description="Helical" evidence="8">
    <location>
        <begin position="12"/>
        <end position="33"/>
    </location>
</feature>
<dbReference type="AlphaFoldDB" id="A0A1M5A2F9"/>
<dbReference type="NCBIfam" id="NF037955">
    <property type="entry name" value="mfs"/>
    <property type="match status" value="1"/>
</dbReference>
<evidence type="ECO:0000313" key="10">
    <source>
        <dbReference type="EMBL" id="SHF24287.1"/>
    </source>
</evidence>
<feature type="transmembrane region" description="Helical" evidence="8">
    <location>
        <begin position="138"/>
        <end position="156"/>
    </location>
</feature>
<dbReference type="PANTHER" id="PTHR23522">
    <property type="entry name" value="BLL5896 PROTEIN"/>
    <property type="match status" value="1"/>
</dbReference>
<keyword evidence="5 8" id="KW-0812">Transmembrane</keyword>
<dbReference type="EMBL" id="FQVF01000006">
    <property type="protein sequence ID" value="SHF24287.1"/>
    <property type="molecule type" value="Genomic_DNA"/>
</dbReference>
<feature type="transmembrane region" description="Helical" evidence="8">
    <location>
        <begin position="360"/>
        <end position="379"/>
    </location>
</feature>
<gene>
    <name evidence="10" type="ORF">SAMN02745753_01575</name>
</gene>
<keyword evidence="2" id="KW-0813">Transport</keyword>
<feature type="transmembrane region" description="Helical" evidence="8">
    <location>
        <begin position="99"/>
        <end position="117"/>
    </location>
</feature>
<evidence type="ECO:0000256" key="3">
    <source>
        <dbReference type="ARBA" id="ARBA00022475"/>
    </source>
</evidence>
<feature type="domain" description="Major facilitator superfamily (MFS) profile" evidence="9">
    <location>
        <begin position="205"/>
        <end position="386"/>
    </location>
</feature>
<dbReference type="InterPro" id="IPR020846">
    <property type="entry name" value="MFS_dom"/>
</dbReference>
<reference evidence="11" key="1">
    <citation type="submission" date="2016-11" db="EMBL/GenBank/DDBJ databases">
        <authorList>
            <person name="Varghese N."/>
            <person name="Submissions S."/>
        </authorList>
    </citation>
    <scope>NUCLEOTIDE SEQUENCE [LARGE SCALE GENOMIC DNA]</scope>
    <source>
        <strain evidence="11">DSM 16579</strain>
    </source>
</reference>
<keyword evidence="7 8" id="KW-0472">Membrane</keyword>
<dbReference type="SUPFAM" id="SSF103473">
    <property type="entry name" value="MFS general substrate transporter"/>
    <property type="match status" value="1"/>
</dbReference>
<feature type="transmembrane region" description="Helical" evidence="8">
    <location>
        <begin position="334"/>
        <end position="354"/>
    </location>
</feature>
<dbReference type="Gene3D" id="1.20.1250.20">
    <property type="entry name" value="MFS general substrate transporter like domains"/>
    <property type="match status" value="2"/>
</dbReference>
<dbReference type="Proteomes" id="UP000184517">
    <property type="component" value="Unassembled WGS sequence"/>
</dbReference>
<accession>A0A1M5A2F9</accession>
<evidence type="ECO:0000256" key="4">
    <source>
        <dbReference type="ARBA" id="ARBA00022519"/>
    </source>
</evidence>
<evidence type="ECO:0000313" key="11">
    <source>
        <dbReference type="Proteomes" id="UP000184517"/>
    </source>
</evidence>
<dbReference type="PROSITE" id="PS50850">
    <property type="entry name" value="MFS"/>
    <property type="match status" value="1"/>
</dbReference>
<dbReference type="STRING" id="1122206.SAMN02745753_01575"/>
<evidence type="ECO:0000259" key="9">
    <source>
        <dbReference type="PROSITE" id="PS50850"/>
    </source>
</evidence>
<feature type="transmembrane region" description="Helical" evidence="8">
    <location>
        <begin position="45"/>
        <end position="64"/>
    </location>
</feature>
<organism evidence="10 11">
    <name type="scientific">Marinomonas polaris DSM 16579</name>
    <dbReference type="NCBI Taxonomy" id="1122206"/>
    <lineage>
        <taxon>Bacteria</taxon>
        <taxon>Pseudomonadati</taxon>
        <taxon>Pseudomonadota</taxon>
        <taxon>Gammaproteobacteria</taxon>
        <taxon>Oceanospirillales</taxon>
        <taxon>Oceanospirillaceae</taxon>
        <taxon>Marinomonas</taxon>
    </lineage>
</organism>
<keyword evidence="3" id="KW-1003">Cell membrane</keyword>
<comment type="subcellular location">
    <subcellularLocation>
        <location evidence="1">Cell inner membrane</location>
        <topology evidence="1">Multi-pass membrane protein</topology>
    </subcellularLocation>
</comment>
<sequence length="386" mass="43318">MFSENARPVAWPLFFFYFFFCAVIGVMMPYISMYYKSIGLTASEIGRLMSTFTLSGILVPHFWGWLTAKVGLPKRILQLGILGCFIAVIPFNWSDQFETLWLLTCTMALFYSALIPMTDSLTVRSIRQLDVPYTRLRAGGSIGYVFAVTGAGFLIGQFGIGVVIPTMCAFMALAVVTSFFLKEQAYETNQPKATTSFFALVKNPESMLFFVLAFLAFMSHAPFNVFFAVHLSNFGYSGEQIGLLMALGVVIEIFLFLFFGNTIKRFDVVHIITLCFICGIVRWLLVGWFASIAWVLIFTQLLHCITFALFHMVSIEQIRRLFPERFAGQGQAMYSAFAIGLGGGLGMVITGYLWEWLGGAWVFTLAACVSMLALTILLISQRRWFS</sequence>
<feature type="transmembrane region" description="Helical" evidence="8">
    <location>
        <begin position="162"/>
        <end position="181"/>
    </location>
</feature>
<dbReference type="Pfam" id="PF12832">
    <property type="entry name" value="MFS_1_like"/>
    <property type="match status" value="1"/>
</dbReference>
<dbReference type="GO" id="GO:0005886">
    <property type="term" value="C:plasma membrane"/>
    <property type="evidence" value="ECO:0007669"/>
    <property type="project" value="UniProtKB-SubCell"/>
</dbReference>
<keyword evidence="6 8" id="KW-1133">Transmembrane helix</keyword>
<dbReference type="OrthoDB" id="9150135at2"/>
<proteinExistence type="predicted"/>
<feature type="transmembrane region" description="Helical" evidence="8">
    <location>
        <begin position="76"/>
        <end position="93"/>
    </location>
</feature>
<evidence type="ECO:0000256" key="5">
    <source>
        <dbReference type="ARBA" id="ARBA00022692"/>
    </source>
</evidence>
<evidence type="ECO:0000256" key="8">
    <source>
        <dbReference type="SAM" id="Phobius"/>
    </source>
</evidence>
<feature type="transmembrane region" description="Helical" evidence="8">
    <location>
        <begin position="291"/>
        <end position="313"/>
    </location>
</feature>
<evidence type="ECO:0000256" key="2">
    <source>
        <dbReference type="ARBA" id="ARBA00022448"/>
    </source>
</evidence>
<protein>
    <submittedName>
        <fullName evidence="10">MFS transporter, PPP family, 3-phenylpropionic acid transporter</fullName>
    </submittedName>
</protein>
<dbReference type="InterPro" id="IPR026032">
    <property type="entry name" value="HcaT-like"/>
</dbReference>
<keyword evidence="4" id="KW-0997">Cell inner membrane</keyword>